<protein>
    <recommendedName>
        <fullName evidence="8">FGFR1 oncogene partner (FOP) N-terminal dimerisation domain-containing protein</fullName>
    </recommendedName>
</protein>
<feature type="domain" description="FGFR1 oncogene partner (FOP) N-terminal dimerisation" evidence="8">
    <location>
        <begin position="53"/>
        <end position="115"/>
    </location>
</feature>
<dbReference type="GO" id="GO:0060271">
    <property type="term" value="P:cilium assembly"/>
    <property type="evidence" value="ECO:0007669"/>
    <property type="project" value="TreeGrafter"/>
</dbReference>
<keyword evidence="10" id="KW-1185">Reference proteome</keyword>
<evidence type="ECO:0000256" key="4">
    <source>
        <dbReference type="ARBA" id="ARBA00022490"/>
    </source>
</evidence>
<organism evidence="9 10">
    <name type="scientific">Callosobruchus maculatus</name>
    <name type="common">Southern cowpea weevil</name>
    <name type="synonym">Pulse bruchid</name>
    <dbReference type="NCBI Taxonomy" id="64391"/>
    <lineage>
        <taxon>Eukaryota</taxon>
        <taxon>Metazoa</taxon>
        <taxon>Ecdysozoa</taxon>
        <taxon>Arthropoda</taxon>
        <taxon>Hexapoda</taxon>
        <taxon>Insecta</taxon>
        <taxon>Pterygota</taxon>
        <taxon>Neoptera</taxon>
        <taxon>Endopterygota</taxon>
        <taxon>Coleoptera</taxon>
        <taxon>Polyphaga</taxon>
        <taxon>Cucujiformia</taxon>
        <taxon>Chrysomeloidea</taxon>
        <taxon>Chrysomelidae</taxon>
        <taxon>Bruchinae</taxon>
        <taxon>Bruchini</taxon>
        <taxon>Callosobruchus</taxon>
    </lineage>
</organism>
<dbReference type="OrthoDB" id="5970631at2759"/>
<keyword evidence="4" id="KW-0963">Cytoplasm</keyword>
<dbReference type="GO" id="GO:0031514">
    <property type="term" value="C:motile cilium"/>
    <property type="evidence" value="ECO:0007669"/>
    <property type="project" value="TreeGrafter"/>
</dbReference>
<dbReference type="PANTHER" id="PTHR15431:SF19">
    <property type="entry name" value="CENTROSOMAL PROTEIN 20-RELATED"/>
    <property type="match status" value="1"/>
</dbReference>
<dbReference type="InterPro" id="IPR018993">
    <property type="entry name" value="FOP_dimerisation-dom_N"/>
</dbReference>
<dbReference type="EMBL" id="CAACVG010006820">
    <property type="protein sequence ID" value="VEN41963.1"/>
    <property type="molecule type" value="Genomic_DNA"/>
</dbReference>
<evidence type="ECO:0000256" key="7">
    <source>
        <dbReference type="ARBA" id="ARBA00023273"/>
    </source>
</evidence>
<evidence type="ECO:0000259" key="8">
    <source>
        <dbReference type="Pfam" id="PF09398"/>
    </source>
</evidence>
<proteinExistence type="inferred from homology"/>
<dbReference type="SMART" id="SM00667">
    <property type="entry name" value="LisH"/>
    <property type="match status" value="1"/>
</dbReference>
<evidence type="ECO:0000313" key="10">
    <source>
        <dbReference type="Proteomes" id="UP000410492"/>
    </source>
</evidence>
<dbReference type="Pfam" id="PF09398">
    <property type="entry name" value="FOP_dimer"/>
    <property type="match status" value="1"/>
</dbReference>
<keyword evidence="5" id="KW-0970">Cilium biogenesis/degradation</keyword>
<evidence type="ECO:0000256" key="3">
    <source>
        <dbReference type="ARBA" id="ARBA00005385"/>
    </source>
</evidence>
<dbReference type="GO" id="GO:0034453">
    <property type="term" value="P:microtubule anchoring"/>
    <property type="evidence" value="ECO:0007669"/>
    <property type="project" value="InterPro"/>
</dbReference>
<evidence type="ECO:0000256" key="1">
    <source>
        <dbReference type="ARBA" id="ARBA00004120"/>
    </source>
</evidence>
<evidence type="ECO:0000313" key="9">
    <source>
        <dbReference type="EMBL" id="VEN41963.1"/>
    </source>
</evidence>
<dbReference type="AlphaFoldDB" id="A0A653C377"/>
<name>A0A653C377_CALMS</name>
<dbReference type="PROSITE" id="PS50896">
    <property type="entry name" value="LISH"/>
    <property type="match status" value="1"/>
</dbReference>
<keyword evidence="7" id="KW-0966">Cell projection</keyword>
<dbReference type="Gene3D" id="1.20.960.40">
    <property type="match status" value="1"/>
</dbReference>
<dbReference type="GO" id="GO:0036064">
    <property type="term" value="C:ciliary basal body"/>
    <property type="evidence" value="ECO:0007669"/>
    <property type="project" value="TreeGrafter"/>
</dbReference>
<gene>
    <name evidence="9" type="ORF">CALMAC_LOCUS5612</name>
</gene>
<evidence type="ECO:0000256" key="5">
    <source>
        <dbReference type="ARBA" id="ARBA00022794"/>
    </source>
</evidence>
<dbReference type="PANTHER" id="PTHR15431">
    <property type="entry name" value="FGFR1 ONCOGENE PARTNER/LISH DOMAIN-CONTAINING PROTEIN"/>
    <property type="match status" value="1"/>
</dbReference>
<evidence type="ECO:0000256" key="2">
    <source>
        <dbReference type="ARBA" id="ARBA00004300"/>
    </source>
</evidence>
<keyword evidence="6" id="KW-0206">Cytoskeleton</keyword>
<sequence length="124" mass="14005">MSDPTESDLLDAIKDSLQKNGTLGRLNGEVRTAIMSVLNQNFEQHDPPKVPDETRLINELLREYLAWNGYMYTEEVLAAESGQKGERMSRDVLTTKFGVMDDVKTAKIPLLYYMVAAFQSGDEE</sequence>
<comment type="similarity">
    <text evidence="3">Belongs to the CEP43 family.</text>
</comment>
<dbReference type="InterPro" id="IPR006594">
    <property type="entry name" value="LisH"/>
</dbReference>
<reference evidence="9 10" key="1">
    <citation type="submission" date="2019-01" db="EMBL/GenBank/DDBJ databases">
        <authorList>
            <person name="Sayadi A."/>
        </authorList>
    </citation>
    <scope>NUCLEOTIDE SEQUENCE [LARGE SCALE GENOMIC DNA]</scope>
</reference>
<evidence type="ECO:0000256" key="6">
    <source>
        <dbReference type="ARBA" id="ARBA00023212"/>
    </source>
</evidence>
<dbReference type="GO" id="GO:0005813">
    <property type="term" value="C:centrosome"/>
    <property type="evidence" value="ECO:0007669"/>
    <property type="project" value="UniProtKB-SubCell"/>
</dbReference>
<comment type="subcellular location">
    <subcellularLocation>
        <location evidence="1">Cytoplasm</location>
        <location evidence="1">Cytoskeleton</location>
        <location evidence="1">Cilium basal body</location>
    </subcellularLocation>
    <subcellularLocation>
        <location evidence="2">Cytoplasm</location>
        <location evidence="2">Cytoskeleton</location>
        <location evidence="2">Microtubule organizing center</location>
        <location evidence="2">Centrosome</location>
    </subcellularLocation>
</comment>
<dbReference type="Proteomes" id="UP000410492">
    <property type="component" value="Unassembled WGS sequence"/>
</dbReference>
<accession>A0A653C377</accession>